<feature type="region of interest" description="Disordered" evidence="11">
    <location>
        <begin position="470"/>
        <end position="491"/>
    </location>
</feature>
<feature type="compositionally biased region" description="Polar residues" evidence="11">
    <location>
        <begin position="246"/>
        <end position="257"/>
    </location>
</feature>
<keyword evidence="6" id="KW-0333">Golgi apparatus</keyword>
<evidence type="ECO:0000256" key="9">
    <source>
        <dbReference type="ARBA" id="ARBA00093632"/>
    </source>
</evidence>
<comment type="function">
    <text evidence="8">Involved in the fatty acid remodeling steps of GPI-anchor maturation where the unsaturated acyl chain at sn-2 of inositol phosphate is replaced by a saturated stearoyl chain. May catalyze the second step of the fatty acid remodeling, by reacylating a lyso-GPI intermediate at sn-2 of inositol phosphate by a saturated chain. The fatty acid remodeling steps is critical for the integration of GPI-APs into lipid rafts.</text>
</comment>
<evidence type="ECO:0000256" key="7">
    <source>
        <dbReference type="ARBA" id="ARBA00023136"/>
    </source>
</evidence>
<feature type="transmembrane region" description="Helical" evidence="12">
    <location>
        <begin position="131"/>
        <end position="149"/>
    </location>
</feature>
<keyword evidence="4 12" id="KW-0812">Transmembrane</keyword>
<evidence type="ECO:0000313" key="15">
    <source>
        <dbReference type="Proteomes" id="UP000694549"/>
    </source>
</evidence>
<evidence type="ECO:0000256" key="8">
    <source>
        <dbReference type="ARBA" id="ARBA00093421"/>
    </source>
</evidence>
<keyword evidence="5 12" id="KW-1133">Transmembrane helix</keyword>
<evidence type="ECO:0000256" key="4">
    <source>
        <dbReference type="ARBA" id="ARBA00022692"/>
    </source>
</evidence>
<dbReference type="Ensembl" id="ENSAZOT00000027033.1">
    <property type="protein sequence ID" value="ENSAZOP00000025200.1"/>
    <property type="gene ID" value="ENSAZOG00000016173.1"/>
</dbReference>
<evidence type="ECO:0000313" key="14">
    <source>
        <dbReference type="Ensembl" id="ENSAZOP00000025200.1"/>
    </source>
</evidence>
<dbReference type="PANTHER" id="PTHR12892:SF11">
    <property type="entry name" value="POST-GPI ATTACHMENT TO PROTEINS FACTOR 2"/>
    <property type="match status" value="1"/>
</dbReference>
<feature type="compositionally biased region" description="Basic residues" evidence="11">
    <location>
        <begin position="477"/>
        <end position="491"/>
    </location>
</feature>
<dbReference type="GO" id="GO:0006506">
    <property type="term" value="P:GPI anchor biosynthetic process"/>
    <property type="evidence" value="ECO:0007669"/>
    <property type="project" value="UniProtKB-KW"/>
</dbReference>
<evidence type="ECO:0000256" key="1">
    <source>
        <dbReference type="ARBA" id="ARBA00004653"/>
    </source>
</evidence>
<evidence type="ECO:0000256" key="3">
    <source>
        <dbReference type="ARBA" id="ARBA00022502"/>
    </source>
</evidence>
<reference evidence="14" key="1">
    <citation type="submission" date="2025-08" db="UniProtKB">
        <authorList>
            <consortium name="Ensembl"/>
        </authorList>
    </citation>
    <scope>IDENTIFICATION</scope>
</reference>
<proteinExistence type="inferred from homology"/>
<keyword evidence="7 12" id="KW-0472">Membrane</keyword>
<evidence type="ECO:0000259" key="13">
    <source>
        <dbReference type="Pfam" id="PF10277"/>
    </source>
</evidence>
<dbReference type="GO" id="GO:0000139">
    <property type="term" value="C:Golgi membrane"/>
    <property type="evidence" value="ECO:0007669"/>
    <property type="project" value="UniProtKB-SubCell"/>
</dbReference>
<name>A0A8B9VLL3_9AVES</name>
<protein>
    <recommendedName>
        <fullName evidence="9">Acyltransferase PGAP2</fullName>
    </recommendedName>
    <alternativeName>
        <fullName evidence="10">Post-GPI attachment to proteins factor 2</fullName>
    </alternativeName>
</protein>
<feature type="transmembrane region" description="Helical" evidence="12">
    <location>
        <begin position="38"/>
        <end position="59"/>
    </location>
</feature>
<dbReference type="AlphaFoldDB" id="A0A8B9VLL3"/>
<feature type="region of interest" description="Disordered" evidence="11">
    <location>
        <begin position="219"/>
        <end position="261"/>
    </location>
</feature>
<dbReference type="PANTHER" id="PTHR12892">
    <property type="entry name" value="FGF RECEPTOR ACTIVATING PROTEIN 1"/>
    <property type="match status" value="1"/>
</dbReference>
<evidence type="ECO:0000256" key="6">
    <source>
        <dbReference type="ARBA" id="ARBA00023034"/>
    </source>
</evidence>
<feature type="domain" description="CWH43-like N-terminal" evidence="13">
    <location>
        <begin position="35"/>
        <end position="187"/>
    </location>
</feature>
<evidence type="ECO:0000256" key="5">
    <source>
        <dbReference type="ARBA" id="ARBA00022989"/>
    </source>
</evidence>
<keyword evidence="3" id="KW-0337">GPI-anchor biosynthesis</keyword>
<dbReference type="Pfam" id="PF10277">
    <property type="entry name" value="Frag1"/>
    <property type="match status" value="1"/>
</dbReference>
<dbReference type="Proteomes" id="UP000694549">
    <property type="component" value="Unplaced"/>
</dbReference>
<evidence type="ECO:0000256" key="12">
    <source>
        <dbReference type="SAM" id="Phobius"/>
    </source>
</evidence>
<dbReference type="InterPro" id="IPR019402">
    <property type="entry name" value="CWH43_N"/>
</dbReference>
<keyword evidence="15" id="KW-1185">Reference proteome</keyword>
<evidence type="ECO:0000256" key="11">
    <source>
        <dbReference type="SAM" id="MobiDB-lite"/>
    </source>
</evidence>
<comment type="subcellular location">
    <subcellularLocation>
        <location evidence="1">Golgi apparatus membrane</location>
        <topology evidence="1">Multi-pass membrane protein</topology>
    </subcellularLocation>
</comment>
<dbReference type="GO" id="GO:0005789">
    <property type="term" value="C:endoplasmic reticulum membrane"/>
    <property type="evidence" value="ECO:0007669"/>
    <property type="project" value="TreeGrafter"/>
</dbReference>
<reference evidence="14" key="2">
    <citation type="submission" date="2025-09" db="UniProtKB">
        <authorList>
            <consortium name="Ensembl"/>
        </authorList>
    </citation>
    <scope>IDENTIFICATION</scope>
</reference>
<evidence type="ECO:0000256" key="2">
    <source>
        <dbReference type="ARBA" id="ARBA00007414"/>
    </source>
</evidence>
<accession>A0A8B9VLL3</accession>
<feature type="transmembrane region" description="Helical" evidence="12">
    <location>
        <begin position="161"/>
        <end position="180"/>
    </location>
</feature>
<comment type="similarity">
    <text evidence="2">Belongs to the PGAP2 family.</text>
</comment>
<dbReference type="InterPro" id="IPR039545">
    <property type="entry name" value="PGAP2"/>
</dbReference>
<organism evidence="14 15">
    <name type="scientific">Anas zonorhyncha</name>
    <name type="common">Eastern spot-billed duck</name>
    <dbReference type="NCBI Taxonomy" id="75864"/>
    <lineage>
        <taxon>Eukaryota</taxon>
        <taxon>Metazoa</taxon>
        <taxon>Chordata</taxon>
        <taxon>Craniata</taxon>
        <taxon>Vertebrata</taxon>
        <taxon>Euteleostomi</taxon>
        <taxon>Archelosauria</taxon>
        <taxon>Archosauria</taxon>
        <taxon>Dinosauria</taxon>
        <taxon>Saurischia</taxon>
        <taxon>Theropoda</taxon>
        <taxon>Coelurosauria</taxon>
        <taxon>Aves</taxon>
        <taxon>Neognathae</taxon>
        <taxon>Galloanserae</taxon>
        <taxon>Anseriformes</taxon>
        <taxon>Anatidae</taxon>
        <taxon>Anatinae</taxon>
        <taxon>Anas</taxon>
    </lineage>
</organism>
<evidence type="ECO:0000256" key="10">
    <source>
        <dbReference type="ARBA" id="ARBA00093676"/>
    </source>
</evidence>
<sequence length="491" mass="52738">MGASNGVRCRCVRPGSMLQVPLPLDRDGILLRLPFTRLAVGTVCCPLFGFLFCVTWSLLFHFQETTATHCGVPNYLPSISAAIGGETPQRYVWRLCIGLHAAPRFLVAVAYWNHYQACHCSHPRYPRLCHLNLLLSLLENFALLLLTYVSSSENYAIHENAFIVFITSALGHMLLTCILWRMTKKHTVSPEVQALFLSSLLGAGALGWRWQGCTSTSLPNNPSGVGNPTMLEQEGLEDRRSPKPTIWSNLPKQTTKGTAGPAHGAPAAALVLLFACRNTNFGACCDPGGRSRATLEHGPAAFWHSWWPCRSGQGAAVPPVPASWQRGCRRMRASELPAGSRLVLLIPGVALNFVLGNVGTKVLAAAPGAPLPSAGCPPAVSPTPGPFLSLPGGWHGEQGVSFLPRALPTWLCPHIPSVKGLGAVGSTHVGSRAWSRGTWRCPSLSHPGVEICPRAQAGSNGAACQQMVLSPGERGPLKKKVRVRRKSSHVK</sequence>